<dbReference type="FunFam" id="3.10.250.10:FF:000016">
    <property type="entry name" value="Scavenger receptor cysteine-rich protein type 12"/>
    <property type="match status" value="1"/>
</dbReference>
<comment type="caution">
    <text evidence="9">Lacks conserved residue(s) required for the propagation of feature annotation.</text>
</comment>
<keyword evidence="13" id="KW-1185">Reference proteome</keyword>
<dbReference type="GO" id="GO:0016020">
    <property type="term" value="C:membrane"/>
    <property type="evidence" value="ECO:0007669"/>
    <property type="project" value="UniProtKB-SubCell"/>
</dbReference>
<dbReference type="Proteomes" id="UP000007110">
    <property type="component" value="Unassembled WGS sequence"/>
</dbReference>
<dbReference type="InterPro" id="IPR001190">
    <property type="entry name" value="SRCR"/>
</dbReference>
<dbReference type="KEGG" id="spu:100893478"/>
<reference evidence="13" key="1">
    <citation type="submission" date="2015-02" db="EMBL/GenBank/DDBJ databases">
        <title>Genome sequencing for Strongylocentrotus purpuratus.</title>
        <authorList>
            <person name="Murali S."/>
            <person name="Liu Y."/>
            <person name="Vee V."/>
            <person name="English A."/>
            <person name="Wang M."/>
            <person name="Skinner E."/>
            <person name="Han Y."/>
            <person name="Muzny D.M."/>
            <person name="Worley K.C."/>
            <person name="Gibbs R.A."/>
        </authorList>
    </citation>
    <scope>NUCLEOTIDE SEQUENCE</scope>
</reference>
<evidence type="ECO:0000256" key="2">
    <source>
        <dbReference type="ARBA" id="ARBA00022692"/>
    </source>
</evidence>
<dbReference type="OrthoDB" id="536948at2759"/>
<evidence type="ECO:0000313" key="13">
    <source>
        <dbReference type="Proteomes" id="UP000007110"/>
    </source>
</evidence>
<evidence type="ECO:0000256" key="1">
    <source>
        <dbReference type="ARBA" id="ARBA00004167"/>
    </source>
</evidence>
<protein>
    <recommendedName>
        <fullName evidence="11">SRCR domain-containing protein</fullName>
    </recommendedName>
</protein>
<keyword evidence="3 10" id="KW-0732">Signal</keyword>
<feature type="domain" description="SRCR" evidence="11">
    <location>
        <begin position="165"/>
        <end position="214"/>
    </location>
</feature>
<sequence>MTAMELKLVLCFLLGFFSVSSAESQYQVQFVEKGPTHYPYAGRVDVFIDGDWGGICAADWDMNDAEVVCRELGFGYPYGITVVGGPPAGNGTECLSRVKCYGHEEHLSECKVTKRTRTNTTVESGIVCYPPASTYEQDDEFTSSIAGSSDVDPDYDPSSYVGPGLRLRYGPDQYSGLVEVKLAGGSWSRLYLYYYWDLSPYQYISNICRQLGFGELNFWDSFEYDITYRHLPPGHPPTDNNPQSTTP</sequence>
<dbReference type="PANTHER" id="PTHR48071:SF18">
    <property type="entry name" value="DELETED IN MALIGNANT BRAIN TUMORS 1 PROTEIN-RELATED"/>
    <property type="match status" value="1"/>
</dbReference>
<evidence type="ECO:0000256" key="7">
    <source>
        <dbReference type="ARBA" id="ARBA00023157"/>
    </source>
</evidence>
<keyword evidence="8" id="KW-0325">Glycoprotein</keyword>
<dbReference type="PANTHER" id="PTHR48071">
    <property type="entry name" value="SRCR DOMAIN-CONTAINING PROTEIN"/>
    <property type="match status" value="1"/>
</dbReference>
<evidence type="ECO:0000256" key="4">
    <source>
        <dbReference type="ARBA" id="ARBA00022737"/>
    </source>
</evidence>
<dbReference type="InParanoid" id="A0A7M7LPQ0"/>
<feature type="chain" id="PRO_5029575778" description="SRCR domain-containing protein" evidence="10">
    <location>
        <begin position="23"/>
        <end position="247"/>
    </location>
</feature>
<evidence type="ECO:0000256" key="8">
    <source>
        <dbReference type="ARBA" id="ARBA00023180"/>
    </source>
</evidence>
<keyword evidence="2" id="KW-0812">Transmembrane</keyword>
<keyword evidence="5" id="KW-1133">Transmembrane helix</keyword>
<dbReference type="GeneID" id="100893478"/>
<name>A0A7M7LPQ0_STRPU</name>
<reference evidence="12" key="2">
    <citation type="submission" date="2021-01" db="UniProtKB">
        <authorList>
            <consortium name="EnsemblMetazoa"/>
        </authorList>
    </citation>
    <scope>IDENTIFICATION</scope>
</reference>
<accession>A0A7M7LPQ0</accession>
<evidence type="ECO:0000256" key="10">
    <source>
        <dbReference type="SAM" id="SignalP"/>
    </source>
</evidence>
<evidence type="ECO:0000259" key="11">
    <source>
        <dbReference type="PROSITE" id="PS50287"/>
    </source>
</evidence>
<evidence type="ECO:0000256" key="6">
    <source>
        <dbReference type="ARBA" id="ARBA00023136"/>
    </source>
</evidence>
<dbReference type="InterPro" id="IPR036772">
    <property type="entry name" value="SRCR-like_dom_sf"/>
</dbReference>
<proteinExistence type="predicted"/>
<keyword evidence="6" id="KW-0472">Membrane</keyword>
<comment type="subcellular location">
    <subcellularLocation>
        <location evidence="1">Membrane</location>
        <topology evidence="1">Single-pass membrane protein</topology>
    </subcellularLocation>
</comment>
<feature type="domain" description="SRCR" evidence="11">
    <location>
        <begin position="28"/>
        <end position="129"/>
    </location>
</feature>
<organism evidence="12 13">
    <name type="scientific">Strongylocentrotus purpuratus</name>
    <name type="common">Purple sea urchin</name>
    <dbReference type="NCBI Taxonomy" id="7668"/>
    <lineage>
        <taxon>Eukaryota</taxon>
        <taxon>Metazoa</taxon>
        <taxon>Echinodermata</taxon>
        <taxon>Eleutherozoa</taxon>
        <taxon>Echinozoa</taxon>
        <taxon>Echinoidea</taxon>
        <taxon>Euechinoidea</taxon>
        <taxon>Echinacea</taxon>
        <taxon>Camarodonta</taxon>
        <taxon>Echinidea</taxon>
        <taxon>Strongylocentrotidae</taxon>
        <taxon>Strongylocentrotus</taxon>
    </lineage>
</organism>
<dbReference type="EnsemblMetazoa" id="XM_003730099">
    <property type="protein sequence ID" value="XP_003730147"/>
    <property type="gene ID" value="LOC100893478"/>
</dbReference>
<evidence type="ECO:0000256" key="5">
    <source>
        <dbReference type="ARBA" id="ARBA00022989"/>
    </source>
</evidence>
<evidence type="ECO:0000256" key="3">
    <source>
        <dbReference type="ARBA" id="ARBA00022729"/>
    </source>
</evidence>
<evidence type="ECO:0000313" key="12">
    <source>
        <dbReference type="EnsemblMetazoa" id="XP_003730147"/>
    </source>
</evidence>
<dbReference type="SUPFAM" id="SSF56487">
    <property type="entry name" value="SRCR-like"/>
    <property type="match status" value="2"/>
</dbReference>
<dbReference type="PROSITE" id="PS50287">
    <property type="entry name" value="SRCR_2"/>
    <property type="match status" value="2"/>
</dbReference>
<keyword evidence="4" id="KW-0677">Repeat</keyword>
<dbReference type="AlphaFoldDB" id="A0A7M7LPQ0"/>
<dbReference type="Pfam" id="PF00530">
    <property type="entry name" value="SRCR"/>
    <property type="match status" value="1"/>
</dbReference>
<keyword evidence="7 9" id="KW-1015">Disulfide bond</keyword>
<dbReference type="RefSeq" id="XP_003730147.2">
    <property type="nucleotide sequence ID" value="XM_003730099.3"/>
</dbReference>
<dbReference type="SMART" id="SM00202">
    <property type="entry name" value="SR"/>
    <property type="match status" value="1"/>
</dbReference>
<feature type="signal peptide" evidence="10">
    <location>
        <begin position="1"/>
        <end position="22"/>
    </location>
</feature>
<evidence type="ECO:0000256" key="9">
    <source>
        <dbReference type="PROSITE-ProRule" id="PRU00196"/>
    </source>
</evidence>
<dbReference type="Gene3D" id="3.10.250.10">
    <property type="entry name" value="SRCR-like domain"/>
    <property type="match status" value="1"/>
</dbReference>
<feature type="disulfide bond" evidence="9">
    <location>
        <begin position="100"/>
        <end position="110"/>
    </location>
</feature>
<dbReference type="PRINTS" id="PR00258">
    <property type="entry name" value="SPERACTRCPTR"/>
</dbReference>